<accession>A0A9Q7EWN9</accession>
<dbReference type="Proteomes" id="UP000671879">
    <property type="component" value="Chromosome"/>
</dbReference>
<feature type="transmembrane region" description="Helical" evidence="1">
    <location>
        <begin position="43"/>
        <end position="61"/>
    </location>
</feature>
<evidence type="ECO:0000313" key="3">
    <source>
        <dbReference type="Proteomes" id="UP000671879"/>
    </source>
</evidence>
<dbReference type="NCBIfam" id="TIGR01300">
    <property type="entry name" value="CPA3_mnhG_phaG"/>
    <property type="match status" value="1"/>
</dbReference>
<keyword evidence="1" id="KW-1133">Transmembrane helix</keyword>
<dbReference type="PANTHER" id="PTHR34703:SF1">
    <property type="entry name" value="ANTIPORTER SUBUNIT MNHG2-RELATED"/>
    <property type="match status" value="1"/>
</dbReference>
<dbReference type="EMBL" id="CP072943">
    <property type="protein sequence ID" value="QTX31780.1"/>
    <property type="molecule type" value="Genomic_DNA"/>
</dbReference>
<proteinExistence type="predicted"/>
<dbReference type="AlphaFoldDB" id="A0A9Q7EWN9"/>
<feature type="transmembrane region" description="Helical" evidence="1">
    <location>
        <begin position="12"/>
        <end position="31"/>
    </location>
</feature>
<evidence type="ECO:0000256" key="1">
    <source>
        <dbReference type="SAM" id="Phobius"/>
    </source>
</evidence>
<keyword evidence="1" id="KW-0472">Membrane</keyword>
<reference evidence="3" key="1">
    <citation type="submission" date="2021-04" db="EMBL/GenBank/DDBJ databases">
        <title>A novel Synergistetes isolate from a pyrite-forming mixed culture.</title>
        <authorList>
            <person name="Bunk B."/>
            <person name="Sproer C."/>
            <person name="Spring S."/>
            <person name="Pester M."/>
        </authorList>
    </citation>
    <scope>NUCLEOTIDE SEQUENCE [LARGE SCALE GENOMIC DNA]</scope>
    <source>
        <strain evidence="3">J.5.4.2-T.3.5.2</strain>
    </source>
</reference>
<sequence>MTALLDGLVAFLMLSGLFFAFASVVGVIRFPDVYTRLHASTKALSGGALLILLGTALKTALFGNGPATVKILLIAGFLLATNPLASHAIARACYRHGIVPRGTVDDYGKRLKGDRP</sequence>
<dbReference type="KEGG" id="aram:KAR29_10600"/>
<dbReference type="GO" id="GO:0015385">
    <property type="term" value="F:sodium:proton antiporter activity"/>
    <property type="evidence" value="ECO:0007669"/>
    <property type="project" value="TreeGrafter"/>
</dbReference>
<protein>
    <submittedName>
        <fullName evidence="2">Monovalent cation/H(+) antiporter subunit G</fullName>
    </submittedName>
</protein>
<keyword evidence="3" id="KW-1185">Reference proteome</keyword>
<dbReference type="Pfam" id="PF03334">
    <property type="entry name" value="PhaG_MnhG_YufB"/>
    <property type="match status" value="1"/>
</dbReference>
<dbReference type="InterPro" id="IPR005133">
    <property type="entry name" value="PhaG_MnhG_YufB"/>
</dbReference>
<evidence type="ECO:0000313" key="2">
    <source>
        <dbReference type="EMBL" id="QTX31780.1"/>
    </source>
</evidence>
<name>A0A9Q7EWN9_9BACT</name>
<keyword evidence="1" id="KW-0812">Transmembrane</keyword>
<dbReference type="PANTHER" id="PTHR34703">
    <property type="entry name" value="ANTIPORTER SUBUNIT MNHG2-RELATED"/>
    <property type="match status" value="1"/>
</dbReference>
<gene>
    <name evidence="2" type="ORF">KAR29_10600</name>
</gene>
<organism evidence="2 3">
    <name type="scientific">Aminithiophilus ramosus</name>
    <dbReference type="NCBI Taxonomy" id="3029084"/>
    <lineage>
        <taxon>Bacteria</taxon>
        <taxon>Thermotogati</taxon>
        <taxon>Synergistota</taxon>
        <taxon>Synergistia</taxon>
        <taxon>Synergistales</taxon>
        <taxon>Aminithiophilaceae</taxon>
        <taxon>Aminithiophilus</taxon>
    </lineage>
</organism>
<dbReference type="RefSeq" id="WP_274372964.1">
    <property type="nucleotide sequence ID" value="NZ_CP072943.1"/>
</dbReference>